<keyword evidence="2" id="KW-1133">Transmembrane helix</keyword>
<reference evidence="4 5" key="1">
    <citation type="submission" date="2019-07" db="EMBL/GenBank/DDBJ databases">
        <authorList>
            <person name="Kim J."/>
        </authorList>
    </citation>
    <scope>NUCLEOTIDE SEQUENCE [LARGE SCALE GENOMIC DNA]</scope>
    <source>
        <strain evidence="4 5">G13</strain>
    </source>
</reference>
<keyword evidence="4" id="KW-0418">Kinase</keyword>
<dbReference type="Gene3D" id="1.10.510.10">
    <property type="entry name" value="Transferase(Phosphotransferase) domain 1"/>
    <property type="match status" value="1"/>
</dbReference>
<dbReference type="CDD" id="cd05121">
    <property type="entry name" value="ABC1_ADCK3-like"/>
    <property type="match status" value="1"/>
</dbReference>
<evidence type="ECO:0000313" key="4">
    <source>
        <dbReference type="EMBL" id="TVY01992.1"/>
    </source>
</evidence>
<feature type="transmembrane region" description="Helical" evidence="2">
    <location>
        <begin position="527"/>
        <end position="548"/>
    </location>
</feature>
<dbReference type="RefSeq" id="WP_144699441.1">
    <property type="nucleotide sequence ID" value="NZ_VNJJ01000003.1"/>
</dbReference>
<dbReference type="InterPro" id="IPR004147">
    <property type="entry name" value="ABC1_dom"/>
</dbReference>
<comment type="similarity">
    <text evidence="1">Belongs to the protein kinase superfamily. ADCK protein kinase family.</text>
</comment>
<dbReference type="PANTHER" id="PTHR10566:SF113">
    <property type="entry name" value="PROTEIN ACTIVITY OF BC1 COMPLEX KINASE 7, CHLOROPLASTIC"/>
    <property type="match status" value="1"/>
</dbReference>
<evidence type="ECO:0000256" key="2">
    <source>
        <dbReference type="SAM" id="Phobius"/>
    </source>
</evidence>
<keyword evidence="2" id="KW-0812">Transmembrane</keyword>
<keyword evidence="2" id="KW-0472">Membrane</keyword>
<keyword evidence="4" id="KW-0808">Transferase</keyword>
<dbReference type="AlphaFoldDB" id="A0A559JQ40"/>
<evidence type="ECO:0000256" key="1">
    <source>
        <dbReference type="ARBA" id="ARBA00009670"/>
    </source>
</evidence>
<feature type="domain" description="Protein kinase" evidence="3">
    <location>
        <begin position="124"/>
        <end position="453"/>
    </location>
</feature>
<dbReference type="OrthoDB" id="9795390at2"/>
<proteinExistence type="inferred from homology"/>
<accession>A0A559JQ40</accession>
<evidence type="ECO:0000259" key="3">
    <source>
        <dbReference type="PROSITE" id="PS50011"/>
    </source>
</evidence>
<sequence>MNAKKRLRQLRRYRSIAAAFARNGFGYVSRDMGLTDKLPFYRGEEREGKQAGSIGKRIRLLLEELGPTFVKLGQIAGTRRDLLPEDIVAELERLQDEVAEFPYEQAAKIIEEELGASLGELFLRFAETPVAAASIGQVYRAALKDGTEVAVKVQRPNVRAVIETDLDILEEWANLAESRLEWARNYRLRDIVDELGKALRAELDYGTEARNAERFAVQCRELNSVRVPGVYWDYSTKRVLTMDYIEGIKLSDHARLDRAGLNRRKIAEKFAETILHQVLVEGFFHGDPHPGNVLAQPDSGIALLDFGMAGRLSPEMKKHFASFVIALRKQSTRGVLRAISNMGVVPKDADMGLLYADVEDMREKYYRMPLARVSIGEAVHDLFAVAFRHRIRIPTELTLLGKTLLTTEAVVTALDPTFSIMDVAEPVGRKLFFDRLDPRETLKNWSDELPEYFDLFNDVTIGLKQLAQMLRQGKLRVETVAPQADAAMKRLDRISNRLSFSIVLLSLSIVMLGLIIGAAISHAKSPLWRIPVIEIGLGVSLLMFLWLLHSIFRSGRF</sequence>
<feature type="transmembrane region" description="Helical" evidence="2">
    <location>
        <begin position="498"/>
        <end position="521"/>
    </location>
</feature>
<dbReference type="InterPro" id="IPR050154">
    <property type="entry name" value="UbiB_kinase"/>
</dbReference>
<keyword evidence="5" id="KW-1185">Reference proteome</keyword>
<dbReference type="PROSITE" id="PS50011">
    <property type="entry name" value="PROTEIN_KINASE_DOM"/>
    <property type="match status" value="1"/>
</dbReference>
<dbReference type="InterPro" id="IPR000719">
    <property type="entry name" value="Prot_kinase_dom"/>
</dbReference>
<dbReference type="PANTHER" id="PTHR10566">
    <property type="entry name" value="CHAPERONE-ACTIVITY OF BC1 COMPLEX CABC1 -RELATED"/>
    <property type="match status" value="1"/>
</dbReference>
<dbReference type="GO" id="GO:0005524">
    <property type="term" value="F:ATP binding"/>
    <property type="evidence" value="ECO:0007669"/>
    <property type="project" value="InterPro"/>
</dbReference>
<protein>
    <submittedName>
        <fullName evidence="4">AarF/ABC1/UbiB kinase family protein</fullName>
    </submittedName>
</protein>
<gene>
    <name evidence="4" type="ORF">FPZ45_05985</name>
</gene>
<evidence type="ECO:0000313" key="5">
    <source>
        <dbReference type="Proteomes" id="UP000316330"/>
    </source>
</evidence>
<dbReference type="EMBL" id="VNJJ01000003">
    <property type="protein sequence ID" value="TVY01992.1"/>
    <property type="molecule type" value="Genomic_DNA"/>
</dbReference>
<dbReference type="Proteomes" id="UP000316330">
    <property type="component" value="Unassembled WGS sequence"/>
</dbReference>
<comment type="caution">
    <text evidence="4">The sequence shown here is derived from an EMBL/GenBank/DDBJ whole genome shotgun (WGS) entry which is preliminary data.</text>
</comment>
<organism evidence="4 5">
    <name type="scientific">Cohnella terricola</name>
    <dbReference type="NCBI Taxonomy" id="1289167"/>
    <lineage>
        <taxon>Bacteria</taxon>
        <taxon>Bacillati</taxon>
        <taxon>Bacillota</taxon>
        <taxon>Bacilli</taxon>
        <taxon>Bacillales</taxon>
        <taxon>Paenibacillaceae</taxon>
        <taxon>Cohnella</taxon>
    </lineage>
</organism>
<dbReference type="InterPro" id="IPR011009">
    <property type="entry name" value="Kinase-like_dom_sf"/>
</dbReference>
<dbReference type="GO" id="GO:0004672">
    <property type="term" value="F:protein kinase activity"/>
    <property type="evidence" value="ECO:0007669"/>
    <property type="project" value="InterPro"/>
</dbReference>
<dbReference type="SUPFAM" id="SSF56112">
    <property type="entry name" value="Protein kinase-like (PK-like)"/>
    <property type="match status" value="1"/>
</dbReference>
<dbReference type="Pfam" id="PF03109">
    <property type="entry name" value="ABC1"/>
    <property type="match status" value="1"/>
</dbReference>
<name>A0A559JQ40_9BACL</name>